<dbReference type="SMART" id="SM00860">
    <property type="entry name" value="SMI1_KNR4"/>
    <property type="match status" value="1"/>
</dbReference>
<dbReference type="EMBL" id="QETA01000002">
    <property type="protein sequence ID" value="PWF23781.1"/>
    <property type="molecule type" value="Genomic_DNA"/>
</dbReference>
<accession>A0A2V1K0W1</accession>
<proteinExistence type="predicted"/>
<gene>
    <name evidence="2" type="ORF">DD235_05390</name>
</gene>
<evidence type="ECO:0000313" key="2">
    <source>
        <dbReference type="EMBL" id="PWF23781.1"/>
    </source>
</evidence>
<evidence type="ECO:0000259" key="1">
    <source>
        <dbReference type="SMART" id="SM00860"/>
    </source>
</evidence>
<dbReference type="Proteomes" id="UP000245212">
    <property type="component" value="Unassembled WGS sequence"/>
</dbReference>
<sequence length="211" mass="23935">MPQNSLFQYQNRWIETSQPPASEQALESIETTLGATLPEDYKNFLRIVNGGYLEYDLSVSFEDGSHEYLSFSALFHADMADEWESNPFELTQARQHPDFPRSGVLPIARDGGSSVLYLDLRQGCQIVAHVAGLPAWTGKRQQDTLLIVASSFDDYLKRLTLSEETILGHIQAFDATPDTVQTTLDWFDSAGKSWRQTYRATWNEKVPFHPI</sequence>
<dbReference type="SUPFAM" id="SSF160631">
    <property type="entry name" value="SMI1/KNR4-like"/>
    <property type="match status" value="1"/>
</dbReference>
<name>A0A2V1K0W1_9BURK</name>
<protein>
    <submittedName>
        <fullName evidence="2">SMI1/KNR4 family protein</fullName>
    </submittedName>
</protein>
<reference evidence="3" key="1">
    <citation type="submission" date="2018-05" db="EMBL/GenBank/DDBJ databases">
        <authorList>
            <person name="Li Y."/>
        </authorList>
    </citation>
    <scope>NUCLEOTIDE SEQUENCE [LARGE SCALE GENOMIC DNA]</scope>
    <source>
        <strain evidence="3">3d-2-2</strain>
    </source>
</reference>
<evidence type="ECO:0000313" key="3">
    <source>
        <dbReference type="Proteomes" id="UP000245212"/>
    </source>
</evidence>
<dbReference type="InterPro" id="IPR018958">
    <property type="entry name" value="Knr4/Smi1-like_dom"/>
</dbReference>
<dbReference type="Pfam" id="PF09346">
    <property type="entry name" value="SMI1_KNR4"/>
    <property type="match status" value="1"/>
</dbReference>
<organism evidence="2 3">
    <name type="scientific">Corticimicrobacter populi</name>
    <dbReference type="NCBI Taxonomy" id="2175229"/>
    <lineage>
        <taxon>Bacteria</taxon>
        <taxon>Pseudomonadati</taxon>
        <taxon>Pseudomonadota</taxon>
        <taxon>Betaproteobacteria</taxon>
        <taxon>Burkholderiales</taxon>
        <taxon>Alcaligenaceae</taxon>
        <taxon>Corticimicrobacter</taxon>
    </lineage>
</organism>
<dbReference type="InterPro" id="IPR037883">
    <property type="entry name" value="Knr4/Smi1-like_sf"/>
</dbReference>
<dbReference type="AlphaFoldDB" id="A0A2V1K0W1"/>
<dbReference type="RefSeq" id="WP_109061059.1">
    <property type="nucleotide sequence ID" value="NZ_QETA01000002.1"/>
</dbReference>
<comment type="caution">
    <text evidence="2">The sequence shown here is derived from an EMBL/GenBank/DDBJ whole genome shotgun (WGS) entry which is preliminary data.</text>
</comment>
<keyword evidence="3" id="KW-1185">Reference proteome</keyword>
<feature type="domain" description="Knr4/Smi1-like" evidence="1">
    <location>
        <begin position="20"/>
        <end position="158"/>
    </location>
</feature>
<dbReference type="Gene3D" id="3.40.1580.10">
    <property type="entry name" value="SMI1/KNR4-like"/>
    <property type="match status" value="1"/>
</dbReference>